<evidence type="ECO:0000313" key="6">
    <source>
        <dbReference type="Proteomes" id="UP000050795"/>
    </source>
</evidence>
<evidence type="ECO:0000259" key="5">
    <source>
        <dbReference type="Pfam" id="PF17902"/>
    </source>
</evidence>
<feature type="region of interest" description="Disordered" evidence="4">
    <location>
        <begin position="3111"/>
        <end position="3143"/>
    </location>
</feature>
<evidence type="ECO:0000256" key="2">
    <source>
        <dbReference type="ARBA" id="ARBA00022737"/>
    </source>
</evidence>
<keyword evidence="1" id="KW-0597">Phosphoprotein</keyword>
<reference evidence="7" key="2">
    <citation type="submission" date="2023-11" db="UniProtKB">
        <authorList>
            <consortium name="WormBaseParasite"/>
        </authorList>
    </citation>
    <scope>IDENTIFICATION</scope>
</reference>
<reference evidence="6" key="1">
    <citation type="submission" date="2022-06" db="EMBL/GenBank/DDBJ databases">
        <authorList>
            <person name="Berger JAMES D."/>
            <person name="Berger JAMES D."/>
        </authorList>
    </citation>
    <scope>NUCLEOTIDE SEQUENCE [LARGE SCALE GENOMIC DNA]</scope>
</reference>
<feature type="compositionally biased region" description="Low complexity" evidence="4">
    <location>
        <begin position="4520"/>
        <end position="4546"/>
    </location>
</feature>
<proteinExistence type="predicted"/>
<accession>A0AA85JL11</accession>
<keyword evidence="3" id="KW-0175">Coiled coil</keyword>
<dbReference type="WBParaSite" id="TREG1_27660.1">
    <property type="protein sequence ID" value="TREG1_27660.1"/>
    <property type="gene ID" value="TREG1_27660"/>
</dbReference>
<feature type="region of interest" description="Disordered" evidence="4">
    <location>
        <begin position="4519"/>
        <end position="4558"/>
    </location>
</feature>
<feature type="region of interest" description="Disordered" evidence="4">
    <location>
        <begin position="5004"/>
        <end position="5029"/>
    </location>
</feature>
<organism evidence="6 7">
    <name type="scientific">Trichobilharzia regenti</name>
    <name type="common">Nasal bird schistosome</name>
    <dbReference type="NCBI Taxonomy" id="157069"/>
    <lineage>
        <taxon>Eukaryota</taxon>
        <taxon>Metazoa</taxon>
        <taxon>Spiralia</taxon>
        <taxon>Lophotrochozoa</taxon>
        <taxon>Platyhelminthes</taxon>
        <taxon>Trematoda</taxon>
        <taxon>Digenea</taxon>
        <taxon>Strigeidida</taxon>
        <taxon>Schistosomatoidea</taxon>
        <taxon>Schistosomatidae</taxon>
        <taxon>Trichobilharzia</taxon>
    </lineage>
</organism>
<dbReference type="InterPro" id="IPR041615">
    <property type="entry name" value="Desmoplakin_SH3"/>
</dbReference>
<feature type="compositionally biased region" description="Polar residues" evidence="4">
    <location>
        <begin position="4856"/>
        <end position="4872"/>
    </location>
</feature>
<name>A0AA85JL11_TRIRE</name>
<protein>
    <recommendedName>
        <fullName evidence="5">Desmoplakin SH3 domain-containing protein</fullName>
    </recommendedName>
</protein>
<dbReference type="Gene3D" id="1.20.58.60">
    <property type="match status" value="1"/>
</dbReference>
<evidence type="ECO:0000313" key="7">
    <source>
        <dbReference type="WBParaSite" id="TREG1_27660.1"/>
    </source>
</evidence>
<keyword evidence="6" id="KW-1185">Reference proteome</keyword>
<dbReference type="Pfam" id="PF17902">
    <property type="entry name" value="SH3_10"/>
    <property type="match status" value="1"/>
</dbReference>
<evidence type="ECO:0000256" key="4">
    <source>
        <dbReference type="SAM" id="MobiDB-lite"/>
    </source>
</evidence>
<feature type="coiled-coil region" evidence="3">
    <location>
        <begin position="29"/>
        <end position="56"/>
    </location>
</feature>
<dbReference type="Proteomes" id="UP000050795">
    <property type="component" value="Unassembled WGS sequence"/>
</dbReference>
<evidence type="ECO:0000256" key="3">
    <source>
        <dbReference type="SAM" id="Coils"/>
    </source>
</evidence>
<feature type="region of interest" description="Disordered" evidence="4">
    <location>
        <begin position="4852"/>
        <end position="4872"/>
    </location>
</feature>
<feature type="domain" description="Desmoplakin SH3" evidence="5">
    <location>
        <begin position="236"/>
        <end position="291"/>
    </location>
</feature>
<feature type="compositionally biased region" description="Basic and acidic residues" evidence="4">
    <location>
        <begin position="5011"/>
        <end position="5027"/>
    </location>
</feature>
<keyword evidence="2" id="KW-0677">Repeat</keyword>
<dbReference type="Gene3D" id="2.30.30.40">
    <property type="entry name" value="SH3 Domains"/>
    <property type="match status" value="1"/>
</dbReference>
<feature type="compositionally biased region" description="Polar residues" evidence="4">
    <location>
        <begin position="3116"/>
        <end position="3138"/>
    </location>
</feature>
<sequence length="5251" mass="586130">MATESLQARLTDFERQARGVCIGVNHLALDSERARQAELLQKIMQLEKDIQQSGAQKSHLPEAAAEIRDDVKNNTAALRYLETISQLENSFTVLTENVTETSVQLSSPKELKDEVHVKKELSNNVKSCWSYVSQLARLSQVHIRNAAEYHQFHHAISEVEASLKARVRMTDVRNQRHVPATLKNCTILANEFREHLNHMIHLWGRSGNLLEESRRIVPIHLRLGGIIDGVSTNTETPSPVMARMLTSLTGPNYELKEGEEVRLISNRDDQHFWTVQTNNGIVKIPSVCLWISDPDLEAVKRAVILREKCIESWDLLVERSRERLRSYYSCLLNQMAENGDIYYNNKTAMDNFLDDLRSHLLLPNDNNRTSELGQAIYAFTDRLKMADINRQRGGTVLREQDIVCMHSPLLRLRDHERQMEHLRAQSELLGTHMTNYLREIDADQKRVDNELSLIDQLQHESQSQLDQLISRVKRWSSRFEHEPNIDSSITNSRLSSSIKSSTISDNYPQAVGPTRSIVRDQSRFSGSSLRSDSIPRAVVDAITQIGVTTRTQGTQSSEYLGDIELRPMKGQYYSTTSPTATLPPPERKLMRNAITQIGIARADTGVQGDDYLPLPTSIHTKKRSVKEVLCQIGQITANASCQTLEMQKPQLETPLPLPVVQPPPKKCTLDAVVQSGVITKNNSAQCDYIQEKTIMKTEQPQQKPPKKLNILDAICQIGQVTQSIGIQSQLEKVEKPSKHFGVQVEPTIDPIHKKPTTEAICQIGKITMNASTETSPNLFIQPNLVKKASTSDITCQIGKIERTASTQTTATMADVIEEKAILHDVTYQHNIPRSNFCHQADLISRPKSVSKTINDVVCQVGQVRNDVSTQSMIEQQQLAPIVVTAAPSKPACRDTGVNPVQPLTKQITANNDVVTQTGIVFSTKIIQAEVREETQPVYVKTIETKDAPITSYKENMNACQQADLIQHILRRPTSDVVCQVGSVTETTGSQMEDTQRRRISQAATQSIPHAIDIKEVQTDVKQKLLPRPMNDVVCQVGQVRNDVSTQSVEYAIVKPPCRDTGVDPVHAVRDKVSNDVVTQTGIVHASKVTQAELREEQPVYVKTIETKDAPITSYKENMNACQQADLIQHILRRPTSDVVCQVGSVTETTGSQMEDTQRRRISQAATQSIPHAIDIKEVQTDVKQKLLPRPMNDVVCQVGQVRNDVSTQSVEYAIVKPPCRDTGVDPVHAVRDKVSNDVVTQTGIVHASKVTQAELREEQPVYVKTIETKDAPITSYKENMNACQQADLIQHILRRPTSDVVCQVGSVTETTGSQMEDTQRRRISQAATQSIPHAIDTSAVQVDMTPKLSPKAMHDVVCQVGHLKNETSTQSVEYAIIKPTCRETGVNPVQLWDKKVSNDVVTQTGLVHTSKVTETDLIKQEKPTVFMKMTETQPLPHPRETKESGQQVTFTKMAPIPRSLSDVICQVGSISQDFGVQVGDHKKESFPMATQSTTGHFDRSRSSFSAQTDMLIKFPERRSVSCYDLITQCGVVNDSKACQTIEPELHVKTQILEKTQKHIIKPQLDVVVQTGVVMRTEQTMTATTDTSPMISVGVDPRPTIPVREVSSYQAPPMIEKQNRHVQVYMKPMATNKDIQTESIMTKDATITSDLLRTPPPPIIPYEVVTQTGVLKQNIDTQTTFVEWRPVIQSTDKYVQSETVQTIPEIQTVAKRDIKYDVQTQSGIMRQSQAFQTPTIPKPTVNLRSTGIQNVMDMPQKVMKHATVETVAKQFDVKVQTESITQPRIMPMAQTTHRPTQTFDAPTQTERIAVRDQQVFTSFKTQVYDAQTQSGSTVKTQAVQTPIEQRPVIEMKELSTQHEKRPEPTVHKKLQAIVQSLTANIETQTMDYRPPPAFDVQTQSGVVRVDSESQTPIERRPVVEVKDASVYHTLESIPTVHKKLQAAVIPRLDNISTQTDPMPQPVIMPTVQTTHRPPQLLDTQTQTEGTRVRDQQSFTSFESKIFDVQTQFGSILKSQAVQTPIEQRPVIEMKELSTQHEKRPEPTVHKKLQAVVQSLTANIETQTMDYRPPPAFDVQTQSGVVRVDSESQTPIERRPVVEVKDASVYHTLESIPTVHKKLQAAVIPRLDNISTQTDPMPQPVIMPTVQTTHRPPQLLDTQTQTEGTRVRDQQSFTSFESKIFDVQTQFGSILKSQAVQTPIEQRPVIEMKELSTQHEKRPEPTVHKKLQAVVQSLTANIETQTMDYRPPPAFDVQTQSGVVRVDSESQTPIERRPVVEVKDASVYHTLESIPTVHKKLQAAVIPRLDNISTQTDPMPQPVIMPTVQTTHRPPQLLDTQTQTEGTRVRDQQSFTSFESKIFDVQTQFGSILKSQAVQTPIEQRPVIEMKELSTQHEKRPEPTVHKKLQAVVQSLTANIETQTMDYRPPPAFDVQTQSGVVRVDSESQTPIERRPVVEVKDASVYHTLESIPTVHKKLQAAVIPRLDNISTQTDPMPQPVIMPTVQTTHRPPQLLDTQTQTEGTRVRDQQSFTSFESKIFDVQTQFGSILKSQAVQTPIEQRPVIEMKELSTQHEKRPEPTVHKKLQAVVQSLTANIETQTMDYRPPPAFDVQTQSGVVRVDSESQTPIERRPVVEVKDASVYHTLESIPTVHKKLQAAVIPRLDNISTQTDPMPQPVVIPTIQTTHLPPVISDVQTQSGIIHKTQASQTVTQPKTVVDAKESCTQYEPIKTVTFSKDIQVDISRPTSHRNVQTDMTDIHIFDVQTQSGVIRKPSEAQTAPAMLDASVTHEDQRQSVNKKLQAIVQMPLKDTFVQAEMIEKRTPAMIRRETFDVQTQSGSVRCSSATQTPPVPVAEKKDLSVLHAPQATPSTNKKLQAMVTCPSDEKCLQTEDYTLPAIKPYQQSVSHAPQVVHQHVQTEFKRTTTNTFDVVTQSGTIYVAQAVQTLPEVRPVIDTSDVSVIHHRERTPSTNRKLQAAIRQSVSSTSTQTEPMKAEPMMLTKNTFDVVTQSGTIYVAQAVQTLPEVRPVVDTSDVSVIHHRERTPSTNRKLQAAIRQSVSSTSTQTEPMKAEPMMLTKNTFDVVTQSGTIYVAQAVQTLPEVRPVVDTSDVSVIHHRERTPSTNRKLQAAIRQSVSSTSTQTEPMKAEPMMSTKNTFDVVTQSGTIYVAQAVQTLPEVRPVVDTSDVSVIHHRERTPSTNRKLQAAIRQSVSSTSTQTEPMKAEPVMLTKNTFDVVTQSGTLFKSEVVQVDLVGVLATTKDLSVHHERKLADVTHRDIQVSLKIPYKHVSVQSEVADLPLGKSFNVETQCGVMRREAEAQTSTPRQVEVKDSCVQHRAELTKTVNKKLQALVTPSLNTIGSQTPELQPVTKVPVIQASRRPIETDETMTQTDALMFPEIQPVKSKKSDVQAQSGIIHKTQASQTVTQPKTVVDAKESCTQYEPIKTVTFSKDIQVDISRPTSHRNVQTDMTDIHIFDVQTQSGVIRKPSEAQTAPAMLDASVTHEDQRQSVNKKLQAIVQMPLKDTFVQAEMIEKRTPAMIRRETFDVQTQSGSVRCSSATQTPPVPVAEKKDLSVLHAPQATPSTNKKLQAMTSSEYRVPSDTRDINIAYRKPASPTPELAPYTVNAEVQCQPSTCSSWIQTMRELESRPELKDASVAHKAEDLESPLIVERPRETAPSRRYTSTSGIQTDESLLTLHRSHVYDVQTESGKVVRVAGVQTDIPIHKQDVTSSTFDIQTQSGILSRDSNVQTVLPAYIHTPSYDVQLQSGIMTDYTGVQTLRYNPLVYVTQDSYYVTDERQIEETRDKSIAHIPEKPTLKGKKLQVSKNLVDSGFQVDVPQVITQPIIKSTMHTVPFQTQSTQTIQSLQTDGWCQAILTRPAYDVQTQFGVLHAVDGTQTVAMTPVAETKETTVVHEKEPIQLKGKKLQVRSSLTDSQVQTEEMTPAVLPTIASTIHAVPVSIQSVQTVEKKVAEMSCQVAVPSSAYDVQTQFGVLHAVDGTQTVAMTPVAETKETTVVHEKEPIQLKGKKLQVRSSLTDSQVQTEEMTPAVLPTIASTIHAVPVSIQSVQTVEKKVAEMSCQVAVPSSAYDVQTQFGVLHAVDGTQTVAMTPVAETKETTVVHEKEPIQLKGKKLQVRSSLTDSHCQTEQTSQYTEVKSIQTTPIQQKDSSCQYVIETIKPTSITSHTVSSQSISVQTTTDLPSLFHAQRTDQRNKKFQVNLISIPSPRTPTAISTHVTSSSTQTPSYEYKDISLEQHTEEKKAKPPTVMIHSSVSNINVTPTTTQQLQQHIIPKIKIDQECQVKISPQQYDKKLQYGQSFSSLKDVSLQYTDSFDRDQSSKVQFKNKKLQVIPSKLGSEGGEVLTHDKDVQCSPTLDEKSVKPTKQATATSTIRSQYFTRILQMDTLPEIEKNSKQTTTDDYLLERLPLFKHRSDDRDSDHDDKIKMSTSVVQLEKPTAEQCCQIDFRRNELIAAAASYHQSDIHIRDSDIVFQKRLQEPRRTPIIDSTGYYSHEYHSVGINTRFSPSTSPRTATSRTRTTPSPPSSTRSKTRSPKSPDVVSWGVQSAPVMLTGVTQTTETLKHKISLDLSISTGVQTDLPLSDAGEDDYYIKRVVTTIARKGLSSYCRRGPVTRKIIDHSDLLTSSLPSNLNVGQHEGDDEAEDQLDEEMIAVGDQLPKTSKKITTIHKHGDRRYVREELFTEDYKDRGSSLDSRLAYGAGPSGGARSLREVHLQDIDLHDMHEHDDIYTDAEICFQNLLTLWGQQYLLSRVRMIGRSTTTPELSVTLDRARSESGKSRLIEAKTQFTSTGNLVTSLKNISSVATQTTSDIPFVTRPPHKNKRIQRGHSFIAKASGSGVHQPTRTGSAVSPLSPTTEELTTIGHHRQQQQQGIAGTTTTTTTTYTETTHEQQSMLSLEQTYVCPACGNQATIPIPLHTTSIQPQVLPITQLKDAQAQTRFHEHQSQALTTDKQCTYIPVYLTDEDVIRINPSQRIEEEKEYSMVTWHPATTTETDRRRDDSRNDDRGGQDEVWIDSPGKLFELKLKEVIIPGTNKYISAGEAFYRGLLRVVYWDYEKLGGRQSSLTDSSAASIPLTDAVISKAVRLAHEKSVHPHQQAPSSLDAKIVWRTPEIQRHRYIVHSIRPPPVYPGQSRHTPITLDITSAIRTGLIDKDTGCMLFTTSVVKKGDSSGSSSEQTERLSVREAMVRGYLVAEFIQPEASRMMKTITQSSSVAYVLPSTSYTSHSPTDVDI</sequence>
<evidence type="ECO:0000256" key="1">
    <source>
        <dbReference type="ARBA" id="ARBA00022553"/>
    </source>
</evidence>